<evidence type="ECO:0000313" key="2">
    <source>
        <dbReference type="Proteomes" id="UP001159427"/>
    </source>
</evidence>
<evidence type="ECO:0000313" key="1">
    <source>
        <dbReference type="EMBL" id="CAH3159886.1"/>
    </source>
</evidence>
<keyword evidence="2" id="KW-1185">Reference proteome</keyword>
<proteinExistence type="predicted"/>
<protein>
    <submittedName>
        <fullName evidence="1">Uncharacterized protein</fullName>
    </submittedName>
</protein>
<sequence>MSSSTELEDGAAVLWKFLATYLSPAKCSLFLSFQQGCVFAGFLINRDSHICSHLVTNSIECLQRRNKKATCSLINISDQLLGSLGNLVISFRFGSILLVLGNLFLKLHVTFKVIIFMPTTLPTICA</sequence>
<accession>A0ABN8Q974</accession>
<name>A0ABN8Q974_9CNID</name>
<dbReference type="EMBL" id="CALNXI010001202">
    <property type="protein sequence ID" value="CAH3159886.1"/>
    <property type="molecule type" value="Genomic_DNA"/>
</dbReference>
<comment type="caution">
    <text evidence="1">The sequence shown here is derived from an EMBL/GenBank/DDBJ whole genome shotgun (WGS) entry which is preliminary data.</text>
</comment>
<gene>
    <name evidence="1" type="ORF">PEVE_00003437</name>
</gene>
<reference evidence="1 2" key="1">
    <citation type="submission" date="2022-05" db="EMBL/GenBank/DDBJ databases">
        <authorList>
            <consortium name="Genoscope - CEA"/>
            <person name="William W."/>
        </authorList>
    </citation>
    <scope>NUCLEOTIDE SEQUENCE [LARGE SCALE GENOMIC DNA]</scope>
</reference>
<dbReference type="Proteomes" id="UP001159427">
    <property type="component" value="Unassembled WGS sequence"/>
</dbReference>
<organism evidence="1 2">
    <name type="scientific">Porites evermanni</name>
    <dbReference type="NCBI Taxonomy" id="104178"/>
    <lineage>
        <taxon>Eukaryota</taxon>
        <taxon>Metazoa</taxon>
        <taxon>Cnidaria</taxon>
        <taxon>Anthozoa</taxon>
        <taxon>Hexacorallia</taxon>
        <taxon>Scleractinia</taxon>
        <taxon>Fungiina</taxon>
        <taxon>Poritidae</taxon>
        <taxon>Porites</taxon>
    </lineage>
</organism>